<evidence type="ECO:0000313" key="2">
    <source>
        <dbReference type="Proteomes" id="UP001151760"/>
    </source>
</evidence>
<evidence type="ECO:0000313" key="1">
    <source>
        <dbReference type="EMBL" id="GJS70245.1"/>
    </source>
</evidence>
<reference evidence="1" key="2">
    <citation type="submission" date="2022-01" db="EMBL/GenBank/DDBJ databases">
        <authorList>
            <person name="Yamashiro T."/>
            <person name="Shiraishi A."/>
            <person name="Satake H."/>
            <person name="Nakayama K."/>
        </authorList>
    </citation>
    <scope>NUCLEOTIDE SEQUENCE</scope>
</reference>
<accession>A0ABQ4XXU6</accession>
<comment type="caution">
    <text evidence="1">The sequence shown here is derived from an EMBL/GenBank/DDBJ whole genome shotgun (WGS) entry which is preliminary data.</text>
</comment>
<reference evidence="1" key="1">
    <citation type="journal article" date="2022" name="Int. J. Mol. Sci.">
        <title>Draft Genome of Tanacetum Coccineum: Genomic Comparison of Closely Related Tanacetum-Family Plants.</title>
        <authorList>
            <person name="Yamashiro T."/>
            <person name="Shiraishi A."/>
            <person name="Nakayama K."/>
            <person name="Satake H."/>
        </authorList>
    </citation>
    <scope>NUCLEOTIDE SEQUENCE</scope>
</reference>
<organism evidence="1 2">
    <name type="scientific">Tanacetum coccineum</name>
    <dbReference type="NCBI Taxonomy" id="301880"/>
    <lineage>
        <taxon>Eukaryota</taxon>
        <taxon>Viridiplantae</taxon>
        <taxon>Streptophyta</taxon>
        <taxon>Embryophyta</taxon>
        <taxon>Tracheophyta</taxon>
        <taxon>Spermatophyta</taxon>
        <taxon>Magnoliopsida</taxon>
        <taxon>eudicotyledons</taxon>
        <taxon>Gunneridae</taxon>
        <taxon>Pentapetalae</taxon>
        <taxon>asterids</taxon>
        <taxon>campanulids</taxon>
        <taxon>Asterales</taxon>
        <taxon>Asteraceae</taxon>
        <taxon>Asteroideae</taxon>
        <taxon>Anthemideae</taxon>
        <taxon>Anthemidinae</taxon>
        <taxon>Tanacetum</taxon>
    </lineage>
</organism>
<dbReference type="EMBL" id="BQNB010009921">
    <property type="protein sequence ID" value="GJS70245.1"/>
    <property type="molecule type" value="Genomic_DNA"/>
</dbReference>
<dbReference type="Proteomes" id="UP001151760">
    <property type="component" value="Unassembled WGS sequence"/>
</dbReference>
<protein>
    <submittedName>
        <fullName evidence="1">Uncharacterized protein</fullName>
    </submittedName>
</protein>
<gene>
    <name evidence="1" type="ORF">Tco_0703086</name>
</gene>
<name>A0ABQ4XXU6_9ASTR</name>
<proteinExistence type="predicted"/>
<keyword evidence="2" id="KW-1185">Reference proteome</keyword>
<sequence length="101" mass="10765">MKKLYQKSSFFFISGNDKKCKNGQKPIIIVMVVSHHDHIVHSTNTAPTPALVGVAMAPSAMLQGFDGHGIRAPAPAPTSSVAFIGLEASLRLNIGLGLIWL</sequence>